<keyword evidence="1" id="KW-0472">Membrane</keyword>
<evidence type="ECO:0000256" key="1">
    <source>
        <dbReference type="SAM" id="Phobius"/>
    </source>
</evidence>
<keyword evidence="2" id="KW-0808">Transferase</keyword>
<protein>
    <submittedName>
        <fullName evidence="2">Diacylglycerol kinase family protein</fullName>
        <ecNumber evidence="2">2.7.1.-</ecNumber>
    </submittedName>
</protein>
<reference evidence="2 3" key="1">
    <citation type="submission" date="2023-06" db="EMBL/GenBank/DDBJ databases">
        <title>Influencing factors and mechanism of Cr(VI) reduction by facultative anaerobic Exiguobacterium sp. PY14.</title>
        <authorList>
            <person name="Zou L."/>
        </authorList>
    </citation>
    <scope>NUCLEOTIDE SEQUENCE [LARGE SCALE GENOMIC DNA]</scope>
    <source>
        <strain evidence="2 3">PY14</strain>
    </source>
</reference>
<accession>A0ABT7MQD7</accession>
<keyword evidence="3" id="KW-1185">Reference proteome</keyword>
<feature type="transmembrane region" description="Helical" evidence="1">
    <location>
        <begin position="21"/>
        <end position="39"/>
    </location>
</feature>
<dbReference type="Pfam" id="PF01219">
    <property type="entry name" value="DAGK_prokar"/>
    <property type="match status" value="1"/>
</dbReference>
<comment type="caution">
    <text evidence="2">The sequence shown here is derived from an EMBL/GenBank/DDBJ whole genome shotgun (WGS) entry which is preliminary data.</text>
</comment>
<gene>
    <name evidence="2" type="ORF">QR695_10315</name>
</gene>
<dbReference type="Proteomes" id="UP001230807">
    <property type="component" value="Unassembled WGS sequence"/>
</dbReference>
<dbReference type="EMBL" id="JASWER010000007">
    <property type="protein sequence ID" value="MDL5377397.1"/>
    <property type="molecule type" value="Genomic_DNA"/>
</dbReference>
<feature type="transmembrane region" description="Helical" evidence="1">
    <location>
        <begin position="86"/>
        <end position="111"/>
    </location>
</feature>
<evidence type="ECO:0000313" key="2">
    <source>
        <dbReference type="EMBL" id="MDL5377397.1"/>
    </source>
</evidence>
<proteinExistence type="predicted"/>
<dbReference type="GO" id="GO:0016301">
    <property type="term" value="F:kinase activity"/>
    <property type="evidence" value="ECO:0007669"/>
    <property type="project" value="UniProtKB-KW"/>
</dbReference>
<dbReference type="EC" id="2.7.1.-" evidence="2"/>
<dbReference type="PANTHER" id="PTHR34299:SF1">
    <property type="entry name" value="DIACYLGLYCEROL KINASE"/>
    <property type="match status" value="1"/>
</dbReference>
<dbReference type="PROSITE" id="PS01069">
    <property type="entry name" value="DAGK_PROKAR"/>
    <property type="match status" value="1"/>
</dbReference>
<keyword evidence="1" id="KW-0812">Transmembrane</keyword>
<keyword evidence="1" id="KW-1133">Transmembrane helix</keyword>
<sequence length="116" mass="12848">MKPFWFAVHGIVHAVRTERNMLIHLVSSLLVVVFAWWLPTTKLENLILFGWVVLVIALELMNTAVERTVDLVTKDIHPLAKQAKDVAAGSVLVAAIGAAITALFIFGPYIIDKFVI</sequence>
<dbReference type="Gene3D" id="1.10.3830.10">
    <property type="entry name" value="Diacylglycerol kinase (DAGK) domain"/>
    <property type="match status" value="1"/>
</dbReference>
<dbReference type="CDD" id="cd14265">
    <property type="entry name" value="UDPK_IM_like"/>
    <property type="match status" value="1"/>
</dbReference>
<keyword evidence="2" id="KW-0418">Kinase</keyword>
<dbReference type="InterPro" id="IPR000829">
    <property type="entry name" value="DAGK"/>
</dbReference>
<dbReference type="PANTHER" id="PTHR34299">
    <property type="entry name" value="DIACYLGLYCEROL KINASE"/>
    <property type="match status" value="1"/>
</dbReference>
<organism evidence="2 3">
    <name type="scientific">Exiguobacterium mexicanum</name>
    <dbReference type="NCBI Taxonomy" id="340146"/>
    <lineage>
        <taxon>Bacteria</taxon>
        <taxon>Bacillati</taxon>
        <taxon>Bacillota</taxon>
        <taxon>Bacilli</taxon>
        <taxon>Bacillales</taxon>
        <taxon>Bacillales Family XII. Incertae Sedis</taxon>
        <taxon>Exiguobacterium</taxon>
    </lineage>
</organism>
<dbReference type="RefSeq" id="WP_214802733.1">
    <property type="nucleotide sequence ID" value="NZ_CP183077.1"/>
</dbReference>
<name>A0ABT7MQD7_9BACL</name>
<feature type="transmembrane region" description="Helical" evidence="1">
    <location>
        <begin position="45"/>
        <end position="65"/>
    </location>
</feature>
<evidence type="ECO:0000313" key="3">
    <source>
        <dbReference type="Proteomes" id="UP001230807"/>
    </source>
</evidence>
<dbReference type="InterPro" id="IPR033717">
    <property type="entry name" value="UDPK"/>
</dbReference>